<dbReference type="InterPro" id="IPR038084">
    <property type="entry name" value="PduO/GlcC-like_sf"/>
</dbReference>
<gene>
    <name evidence="2" type="ORF">D3H65_00475</name>
</gene>
<organism evidence="2 3">
    <name type="scientific">Paraflavitalea soli</name>
    <dbReference type="NCBI Taxonomy" id="2315862"/>
    <lineage>
        <taxon>Bacteria</taxon>
        <taxon>Pseudomonadati</taxon>
        <taxon>Bacteroidota</taxon>
        <taxon>Chitinophagia</taxon>
        <taxon>Chitinophagales</taxon>
        <taxon>Chitinophagaceae</taxon>
        <taxon>Paraflavitalea</taxon>
    </lineage>
</organism>
<evidence type="ECO:0000259" key="1">
    <source>
        <dbReference type="PROSITE" id="PS50042"/>
    </source>
</evidence>
<dbReference type="RefSeq" id="WP_119054333.1">
    <property type="nucleotide sequence ID" value="NZ_CP032157.1"/>
</dbReference>
<reference evidence="2 3" key="1">
    <citation type="submission" date="2018-09" db="EMBL/GenBank/DDBJ databases">
        <title>Genome sequencing of strain 6GH32-13.</title>
        <authorList>
            <person name="Weon H.-Y."/>
            <person name="Heo J."/>
            <person name="Kwon S.-W."/>
        </authorList>
    </citation>
    <scope>NUCLEOTIDE SEQUENCE [LARGE SCALE GENOMIC DNA]</scope>
    <source>
        <strain evidence="2 3">5GH32-13</strain>
    </source>
</reference>
<protein>
    <recommendedName>
        <fullName evidence="1">Cyclic nucleotide-binding domain-containing protein</fullName>
    </recommendedName>
</protein>
<proteinExistence type="predicted"/>
<name>A0A3B7N9G2_9BACT</name>
<dbReference type="AlphaFoldDB" id="A0A3B7N9G2"/>
<sequence>MAQPEIATIITALIDKVEKLIPGYLQLEEERKKARGGIAICIIDPEGAIYGKMFGEDKILARERYRTAWIKASQVWITGIRTGEFERLVYNGEIDEATFGIKKPDYIGWEGGQPIHLPNGVVLAVGFSGLQSATDLEIVNRALDMES</sequence>
<dbReference type="Proteomes" id="UP000263900">
    <property type="component" value="Chromosome"/>
</dbReference>
<dbReference type="SUPFAM" id="SSF143744">
    <property type="entry name" value="GlcG-like"/>
    <property type="match status" value="1"/>
</dbReference>
<dbReference type="Pfam" id="PF03928">
    <property type="entry name" value="HbpS-like"/>
    <property type="match status" value="1"/>
</dbReference>
<feature type="domain" description="Cyclic nucleotide-binding" evidence="1">
    <location>
        <begin position="51"/>
        <end position="89"/>
    </location>
</feature>
<dbReference type="Gene3D" id="3.30.450.150">
    <property type="entry name" value="Haem-degrading domain"/>
    <property type="match status" value="1"/>
</dbReference>
<evidence type="ECO:0000313" key="3">
    <source>
        <dbReference type="Proteomes" id="UP000263900"/>
    </source>
</evidence>
<evidence type="ECO:0000313" key="2">
    <source>
        <dbReference type="EMBL" id="AXY78461.1"/>
    </source>
</evidence>
<keyword evidence="3" id="KW-1185">Reference proteome</keyword>
<accession>A0A3B7N9G2</accession>
<dbReference type="InterPro" id="IPR000595">
    <property type="entry name" value="cNMP-bd_dom"/>
</dbReference>
<dbReference type="EMBL" id="CP032157">
    <property type="protein sequence ID" value="AXY78461.1"/>
    <property type="molecule type" value="Genomic_DNA"/>
</dbReference>
<dbReference type="PROSITE" id="PS50042">
    <property type="entry name" value="CNMP_BINDING_3"/>
    <property type="match status" value="1"/>
</dbReference>
<dbReference type="OrthoDB" id="1350891at2"/>
<dbReference type="InterPro" id="IPR005624">
    <property type="entry name" value="PduO/GlcC-like"/>
</dbReference>
<dbReference type="KEGG" id="pseg:D3H65_00475"/>